<evidence type="ECO:0000256" key="1">
    <source>
        <dbReference type="SAM" id="Phobius"/>
    </source>
</evidence>
<sequence length="82" mass="8771">MAAIRENIEANDSMDPARLARQIERDIIKPAVADIHQRMATAKARAAKKSWLSIGVGVVAMTVGHFANIPLLLPAGIAASLR</sequence>
<dbReference type="EMBL" id="BAAAHQ010000076">
    <property type="protein sequence ID" value="GAA0954822.1"/>
    <property type="molecule type" value="Genomic_DNA"/>
</dbReference>
<keyword evidence="1" id="KW-0812">Transmembrane</keyword>
<name>A0ABP4BVA0_9ACTN</name>
<gene>
    <name evidence="2" type="ORF">GCM10009560_78900</name>
</gene>
<keyword evidence="1" id="KW-0472">Membrane</keyword>
<keyword evidence="1" id="KW-1133">Transmembrane helix</keyword>
<comment type="caution">
    <text evidence="2">The sequence shown here is derived from an EMBL/GenBank/DDBJ whole genome shotgun (WGS) entry which is preliminary data.</text>
</comment>
<accession>A0ABP4BVA0</accession>
<organism evidence="2 3">
    <name type="scientific">Nonomuraea longicatena</name>
    <dbReference type="NCBI Taxonomy" id="83682"/>
    <lineage>
        <taxon>Bacteria</taxon>
        <taxon>Bacillati</taxon>
        <taxon>Actinomycetota</taxon>
        <taxon>Actinomycetes</taxon>
        <taxon>Streptosporangiales</taxon>
        <taxon>Streptosporangiaceae</taxon>
        <taxon>Nonomuraea</taxon>
    </lineage>
</organism>
<dbReference type="Proteomes" id="UP001501578">
    <property type="component" value="Unassembled WGS sequence"/>
</dbReference>
<proteinExistence type="predicted"/>
<protein>
    <submittedName>
        <fullName evidence="2">Uncharacterized protein</fullName>
    </submittedName>
</protein>
<reference evidence="3" key="1">
    <citation type="journal article" date="2019" name="Int. J. Syst. Evol. Microbiol.">
        <title>The Global Catalogue of Microorganisms (GCM) 10K type strain sequencing project: providing services to taxonomists for standard genome sequencing and annotation.</title>
        <authorList>
            <consortium name="The Broad Institute Genomics Platform"/>
            <consortium name="The Broad Institute Genome Sequencing Center for Infectious Disease"/>
            <person name="Wu L."/>
            <person name="Ma J."/>
        </authorList>
    </citation>
    <scope>NUCLEOTIDE SEQUENCE [LARGE SCALE GENOMIC DNA]</scope>
    <source>
        <strain evidence="3">JCM 11136</strain>
    </source>
</reference>
<keyword evidence="3" id="KW-1185">Reference proteome</keyword>
<evidence type="ECO:0000313" key="3">
    <source>
        <dbReference type="Proteomes" id="UP001501578"/>
    </source>
</evidence>
<evidence type="ECO:0000313" key="2">
    <source>
        <dbReference type="EMBL" id="GAA0954822.1"/>
    </source>
</evidence>
<feature type="transmembrane region" description="Helical" evidence="1">
    <location>
        <begin position="51"/>
        <end position="73"/>
    </location>
</feature>